<organism evidence="1 2">
    <name type="scientific">Micromonospora haikouensis</name>
    <dbReference type="NCBI Taxonomy" id="686309"/>
    <lineage>
        <taxon>Bacteria</taxon>
        <taxon>Bacillati</taxon>
        <taxon>Actinomycetota</taxon>
        <taxon>Actinomycetes</taxon>
        <taxon>Micromonosporales</taxon>
        <taxon>Micromonosporaceae</taxon>
        <taxon>Micromonospora</taxon>
    </lineage>
</organism>
<comment type="caution">
    <text evidence="1">The sequence shown here is derived from an EMBL/GenBank/DDBJ whole genome shotgun (WGS) entry which is preliminary data.</text>
</comment>
<keyword evidence="2" id="KW-1185">Reference proteome</keyword>
<dbReference type="PATRIC" id="fig|47853.6.peg.1074"/>
<dbReference type="AlphaFoldDB" id="A0A0D0V1S9"/>
<gene>
    <name evidence="1" type="ORF">TK50_05045</name>
</gene>
<sequence length="779" mass="85397">MLADARLEDLARSVLVAEETVLTARASTLNQVKALIMKTDGDERRALRRASRRVMTLRPVPVEQRPAEAAPALAQWADALDAFSTVEARVEQELHAAASRELEILMAHVRQGYFTDTVMLSSPDVYDELRRTAARNGFRRGRETVAYRFLQRFCGKNETGGQVGPLNLVTIGSPADGSSVPATVVHEDPVLGPLTYLPRGDGRAANRRTFMAYWAATAVGNAVLTENGTAHTIPRRVIGPAPDDLDDVDARVLAAVDGTGGRSALAAALGLGEDVVEASLARLVERKLILDDWHVSDFTTDAGAELRALVGGLDGESARQAGELLDGIERFASTGLVDRPAMLAEITKKFSALTRCSPWRGAGGLMTDRAVFYEEAVGNIENARITADGAARLVECMSTALDLLASLAVESRLEGQRLLADELRRRGLSGLPAAEARAVPTGGADAERRYERRLVDLLDARKTVVELDRADLVRAGLIRDDLDDWPLFGAVDLMLTGDRPGDEPQIILSELHHIWPTLACQVRALYTDEQLGNDELHRIVTRELASALPTLQQVSRDQKGTDSSPYGHRVLCLDTDTPVPGAVTVPLDRAEVRRWPNGLIGLHDPAAGTDLWLLPEYEDTYVEIGGLMNCALPALELPRLTAGAHTPRIVIDGVVLQRRRWHASSAEVPGIRGHHPSVGEWRAIMRWRHDRDLPRQVYFIVDTEEKPVYLDFASIVSVRNFCRMVARARHVVLSEALPDPDQLWLRTLDGRLTSELRFQVWRDRAVGGTRVGAPGGWQS</sequence>
<dbReference type="EMBL" id="JXSX01000001">
    <property type="protein sequence ID" value="KIR64927.1"/>
    <property type="molecule type" value="Genomic_DNA"/>
</dbReference>
<accession>A0A0D0V1S9</accession>
<name>A0A0D0V1S9_9ACTN</name>
<reference evidence="1 2" key="1">
    <citation type="submission" date="2015-01" db="EMBL/GenBank/DDBJ databases">
        <title>Sequencing and annotation of Micromonospora carbonacea strain JXNU-1 genome.</title>
        <authorList>
            <person name="Long Z."/>
            <person name="Huang Y."/>
            <person name="Jiang Y."/>
        </authorList>
    </citation>
    <scope>NUCLEOTIDE SEQUENCE [LARGE SCALE GENOMIC DNA]</scope>
    <source>
        <strain evidence="1 2">JXNU-1</strain>
    </source>
</reference>
<protein>
    <recommendedName>
        <fullName evidence="3">Lantibiotic dehydratase, C terminus</fullName>
    </recommendedName>
</protein>
<evidence type="ECO:0000313" key="1">
    <source>
        <dbReference type="EMBL" id="KIR64927.1"/>
    </source>
</evidence>
<dbReference type="Proteomes" id="UP000032254">
    <property type="component" value="Unassembled WGS sequence"/>
</dbReference>
<proteinExistence type="predicted"/>
<evidence type="ECO:0008006" key="3">
    <source>
        <dbReference type="Google" id="ProtNLM"/>
    </source>
</evidence>
<evidence type="ECO:0000313" key="2">
    <source>
        <dbReference type="Proteomes" id="UP000032254"/>
    </source>
</evidence>